<dbReference type="RefSeq" id="WP_145352216.1">
    <property type="nucleotide sequence ID" value="NZ_CP036262.1"/>
</dbReference>
<name>A0A517MH39_9BACT</name>
<accession>A0A517MH39</accession>
<dbReference type="EMBL" id="CP036262">
    <property type="protein sequence ID" value="QDS94196.1"/>
    <property type="molecule type" value="Genomic_DNA"/>
</dbReference>
<protein>
    <submittedName>
        <fullName evidence="3">Uncharacterized protein</fullName>
    </submittedName>
</protein>
<evidence type="ECO:0000256" key="2">
    <source>
        <dbReference type="SAM" id="SignalP"/>
    </source>
</evidence>
<evidence type="ECO:0000313" key="4">
    <source>
        <dbReference type="Proteomes" id="UP000320672"/>
    </source>
</evidence>
<reference evidence="3 4" key="1">
    <citation type="submission" date="2019-02" db="EMBL/GenBank/DDBJ databases">
        <title>Deep-cultivation of Planctomycetes and their phenomic and genomic characterization uncovers novel biology.</title>
        <authorList>
            <person name="Wiegand S."/>
            <person name="Jogler M."/>
            <person name="Boedeker C."/>
            <person name="Pinto D."/>
            <person name="Vollmers J."/>
            <person name="Rivas-Marin E."/>
            <person name="Kohn T."/>
            <person name="Peeters S.H."/>
            <person name="Heuer A."/>
            <person name="Rast P."/>
            <person name="Oberbeckmann S."/>
            <person name="Bunk B."/>
            <person name="Jeske O."/>
            <person name="Meyerdierks A."/>
            <person name="Storesund J.E."/>
            <person name="Kallscheuer N."/>
            <person name="Luecker S."/>
            <person name="Lage O.M."/>
            <person name="Pohl T."/>
            <person name="Merkel B.J."/>
            <person name="Hornburger P."/>
            <person name="Mueller R.-W."/>
            <person name="Bruemmer F."/>
            <person name="Labrenz M."/>
            <person name="Spormann A.M."/>
            <person name="Op den Camp H."/>
            <person name="Overmann J."/>
            <person name="Amann R."/>
            <person name="Jetten M.S.M."/>
            <person name="Mascher T."/>
            <person name="Medema M.H."/>
            <person name="Devos D.P."/>
            <person name="Kaster A.-K."/>
            <person name="Ovreas L."/>
            <person name="Rohde M."/>
            <person name="Galperin M.Y."/>
            <person name="Jogler C."/>
        </authorList>
    </citation>
    <scope>NUCLEOTIDE SEQUENCE [LARGE SCALE GENOMIC DNA]</scope>
    <source>
        <strain evidence="3 4">FF011L</strain>
    </source>
</reference>
<feature type="compositionally biased region" description="Polar residues" evidence="1">
    <location>
        <begin position="378"/>
        <end position="389"/>
    </location>
</feature>
<gene>
    <name evidence="3" type="ORF">FF011L_29740</name>
</gene>
<keyword evidence="2" id="KW-0732">Signal</keyword>
<organism evidence="3 4">
    <name type="scientific">Roseimaritima multifibrata</name>
    <dbReference type="NCBI Taxonomy" id="1930274"/>
    <lineage>
        <taxon>Bacteria</taxon>
        <taxon>Pseudomonadati</taxon>
        <taxon>Planctomycetota</taxon>
        <taxon>Planctomycetia</taxon>
        <taxon>Pirellulales</taxon>
        <taxon>Pirellulaceae</taxon>
        <taxon>Roseimaritima</taxon>
    </lineage>
</organism>
<feature type="chain" id="PRO_5022134790" evidence="2">
    <location>
        <begin position="20"/>
        <end position="389"/>
    </location>
</feature>
<proteinExistence type="predicted"/>
<dbReference type="OrthoDB" id="241985at2"/>
<evidence type="ECO:0000313" key="3">
    <source>
        <dbReference type="EMBL" id="QDS94196.1"/>
    </source>
</evidence>
<evidence type="ECO:0000256" key="1">
    <source>
        <dbReference type="SAM" id="MobiDB-lite"/>
    </source>
</evidence>
<feature type="signal peptide" evidence="2">
    <location>
        <begin position="1"/>
        <end position="19"/>
    </location>
</feature>
<dbReference type="KEGG" id="rml:FF011L_29740"/>
<dbReference type="Proteomes" id="UP000320672">
    <property type="component" value="Chromosome"/>
</dbReference>
<dbReference type="AlphaFoldDB" id="A0A517MH39"/>
<sequence length="389" mass="43292" precursor="true">MKFHFALLLTLLFAPIAKGSTTTWDGKHSTENIDVTVVYFVPEDRTPLPDWRDRVDYFCNRIEQFHKREFGDQSTMKTHVHPEPFVSAAQTSSLREGDANAIFFRTLGEVDAGLKFVKDQNGHFRILLVLSDINWQPLDDFYRLKPDGEKGWVMDGNLNRGQHFPGAAAGGSRATYLARRGVGWGLVSGDGWRVPCRGSDCVVYHEGCGHTVGLPHPEPGNGSVMSQGQYRGWINESSLDKEQKSRMGWHPVETDPDLQEVLFSSFTALPNPMVPKPGQEVQLDLNWPADVDVKSVRVRLQTAIDGAWVECQQVASEGTPAKVRLGSFDRLTPVSYRIDVVLETGETAELWGYFQVRSDPEQAPLPANLSIDLRPENNDTGTLSAVASP</sequence>
<keyword evidence="4" id="KW-1185">Reference proteome</keyword>
<feature type="region of interest" description="Disordered" evidence="1">
    <location>
        <begin position="368"/>
        <end position="389"/>
    </location>
</feature>